<reference evidence="3 4" key="2">
    <citation type="journal article" date="2022" name="Mar. Drugs">
        <title>Bioassay-Guided Fractionation Leads to the Detection of Cholic Acid Generated by the Rare Thalassomonas sp.</title>
        <authorList>
            <person name="Pheiffer F."/>
            <person name="Schneider Y.K."/>
            <person name="Hansen E.H."/>
            <person name="Andersen J.H."/>
            <person name="Isaksson J."/>
            <person name="Busche T."/>
            <person name="R C."/>
            <person name="Kalinowski J."/>
            <person name="Zyl L.V."/>
            <person name="Trindade M."/>
        </authorList>
    </citation>
    <scope>NUCLEOTIDE SEQUENCE [LARGE SCALE GENOMIC DNA]</scope>
    <source>
        <strain evidence="3 4">A5K-106</strain>
    </source>
</reference>
<evidence type="ECO:0000256" key="2">
    <source>
        <dbReference type="SAM" id="SignalP"/>
    </source>
</evidence>
<feature type="chain" id="PRO_5042225339" evidence="2">
    <location>
        <begin position="21"/>
        <end position="274"/>
    </location>
</feature>
<sequence>MKCLTFGFILTAFSCAAANAAPCNININHGIVINPKHIRVLDHDRTILQINTPRQLFIGGREVQLSEQQQALLGQYSSGIRKQVPEIVSIAINGLELGLKAVNKVIAGLTGENSAAHQKIQKKFREVEIRLHKRFNHSEQNYFIAPQDFDNFDDLFTGDFEVELEQVISASVGNLLHQVEQVINSKDQGLPGANNNGKSEQRPTSSSELKITSLDKHLAPFSQELKQEMGHHASILDEKTAQFCQGLIKLNKIEQELKQQIPQLSQFALIDTKS</sequence>
<dbReference type="RefSeq" id="WP_044832965.1">
    <property type="nucleotide sequence ID" value="NZ_CP059735.1"/>
</dbReference>
<proteinExistence type="predicted"/>
<dbReference type="KEGG" id="tact:SG35_021990"/>
<evidence type="ECO:0000313" key="3">
    <source>
        <dbReference type="EMBL" id="WDD97934.1"/>
    </source>
</evidence>
<feature type="region of interest" description="Disordered" evidence="1">
    <location>
        <begin position="186"/>
        <end position="208"/>
    </location>
</feature>
<accession>A0AAE9YPL2</accession>
<evidence type="ECO:0000256" key="1">
    <source>
        <dbReference type="SAM" id="MobiDB-lite"/>
    </source>
</evidence>
<keyword evidence="4" id="KW-1185">Reference proteome</keyword>
<gene>
    <name evidence="3" type="ORF">SG35_021990</name>
</gene>
<protein>
    <submittedName>
        <fullName evidence="3">YggN family protein</fullName>
    </submittedName>
</protein>
<keyword evidence="2" id="KW-0732">Signal</keyword>
<dbReference type="InterPro" id="IPR021307">
    <property type="entry name" value="DUF2884"/>
</dbReference>
<dbReference type="Proteomes" id="UP000032568">
    <property type="component" value="Chromosome"/>
</dbReference>
<dbReference type="AlphaFoldDB" id="A0AAE9YPL2"/>
<dbReference type="EMBL" id="CP059735">
    <property type="protein sequence ID" value="WDD97934.1"/>
    <property type="molecule type" value="Genomic_DNA"/>
</dbReference>
<reference evidence="3 4" key="1">
    <citation type="journal article" date="2015" name="Genome Announc.">
        <title>Draft Genome Sequences of Marine Isolates of Thalassomonas viridans and Thalassomonas actiniarum.</title>
        <authorList>
            <person name="Olonade I."/>
            <person name="van Zyl L.J."/>
            <person name="Trindade M."/>
        </authorList>
    </citation>
    <scope>NUCLEOTIDE SEQUENCE [LARGE SCALE GENOMIC DNA]</scope>
    <source>
        <strain evidence="3 4">A5K-106</strain>
    </source>
</reference>
<evidence type="ECO:0000313" key="4">
    <source>
        <dbReference type="Proteomes" id="UP000032568"/>
    </source>
</evidence>
<name>A0AAE9YPL2_9GAMM</name>
<organism evidence="3 4">
    <name type="scientific">Thalassomonas actiniarum</name>
    <dbReference type="NCBI Taxonomy" id="485447"/>
    <lineage>
        <taxon>Bacteria</taxon>
        <taxon>Pseudomonadati</taxon>
        <taxon>Pseudomonadota</taxon>
        <taxon>Gammaproteobacteria</taxon>
        <taxon>Alteromonadales</taxon>
        <taxon>Colwelliaceae</taxon>
        <taxon>Thalassomonas</taxon>
    </lineage>
</organism>
<dbReference type="Pfam" id="PF11101">
    <property type="entry name" value="DUF2884"/>
    <property type="match status" value="1"/>
</dbReference>
<feature type="signal peptide" evidence="2">
    <location>
        <begin position="1"/>
        <end position="20"/>
    </location>
</feature>
<dbReference type="PROSITE" id="PS51257">
    <property type="entry name" value="PROKAR_LIPOPROTEIN"/>
    <property type="match status" value="1"/>
</dbReference>